<feature type="domain" description="PI-PLC Y-box" evidence="1">
    <location>
        <begin position="3"/>
        <end position="59"/>
    </location>
</feature>
<sequence length="59" mass="7020">SPYNVLSFSESRAQHLVHHRSERFLTFNQQQLSRIYPSAYRIDSSNFNPQTYWNVGCQL</sequence>
<dbReference type="PROSITE" id="PS50008">
    <property type="entry name" value="PIPLC_Y_DOMAIN"/>
    <property type="match status" value="1"/>
</dbReference>
<dbReference type="PANTHER" id="PTHR10336">
    <property type="entry name" value="PHOSPHOINOSITIDE-SPECIFIC PHOSPHOLIPASE C FAMILY PROTEIN"/>
    <property type="match status" value="1"/>
</dbReference>
<evidence type="ECO:0000259" key="1">
    <source>
        <dbReference type="PROSITE" id="PS50008"/>
    </source>
</evidence>
<feature type="non-terminal residue" evidence="2">
    <location>
        <position position="59"/>
    </location>
</feature>
<dbReference type="InterPro" id="IPR001711">
    <property type="entry name" value="PLipase_C_Pinositol-sp_Y"/>
</dbReference>
<organism evidence="2 3">
    <name type="scientific">Cirrhinus mrigala</name>
    <name type="common">Mrigala</name>
    <dbReference type="NCBI Taxonomy" id="683832"/>
    <lineage>
        <taxon>Eukaryota</taxon>
        <taxon>Metazoa</taxon>
        <taxon>Chordata</taxon>
        <taxon>Craniata</taxon>
        <taxon>Vertebrata</taxon>
        <taxon>Euteleostomi</taxon>
        <taxon>Actinopterygii</taxon>
        <taxon>Neopterygii</taxon>
        <taxon>Teleostei</taxon>
        <taxon>Ostariophysi</taxon>
        <taxon>Cypriniformes</taxon>
        <taxon>Cyprinidae</taxon>
        <taxon>Labeoninae</taxon>
        <taxon>Labeonini</taxon>
        <taxon>Cirrhinus</taxon>
    </lineage>
</organism>
<dbReference type="SMART" id="SM00149">
    <property type="entry name" value="PLCYc"/>
    <property type="match status" value="1"/>
</dbReference>
<keyword evidence="3" id="KW-1185">Reference proteome</keyword>
<protein>
    <recommendedName>
        <fullName evidence="1">PI-PLC Y-box domain-containing protein</fullName>
    </recommendedName>
</protein>
<reference evidence="2 3" key="1">
    <citation type="submission" date="2024-05" db="EMBL/GenBank/DDBJ databases">
        <title>Genome sequencing and assembly of Indian major carp, Cirrhinus mrigala (Hamilton, 1822).</title>
        <authorList>
            <person name="Mohindra V."/>
            <person name="Chowdhury L.M."/>
            <person name="Lal K."/>
            <person name="Jena J.K."/>
        </authorList>
    </citation>
    <scope>NUCLEOTIDE SEQUENCE [LARGE SCALE GENOMIC DNA]</scope>
    <source>
        <strain evidence="2">CM1030</strain>
        <tissue evidence="2">Blood</tissue>
    </source>
</reference>
<feature type="non-terminal residue" evidence="2">
    <location>
        <position position="1"/>
    </location>
</feature>
<comment type="caution">
    <text evidence="2">The sequence shown here is derived from an EMBL/GenBank/DDBJ whole genome shotgun (WGS) entry which is preliminary data.</text>
</comment>
<dbReference type="InterPro" id="IPR017946">
    <property type="entry name" value="PLC-like_Pdiesterase_TIM-brl"/>
</dbReference>
<dbReference type="Gene3D" id="3.20.20.190">
    <property type="entry name" value="Phosphatidylinositol (PI) phosphodiesterase"/>
    <property type="match status" value="1"/>
</dbReference>
<dbReference type="PANTHER" id="PTHR10336:SF51">
    <property type="entry name" value="1-PHOSPHATIDYLINOSITOL 4,5-BISPHOSPHATE PHOSPHODIESTERASE ETA-1"/>
    <property type="match status" value="1"/>
</dbReference>
<dbReference type="InterPro" id="IPR001192">
    <property type="entry name" value="PI-PLC_fam"/>
</dbReference>
<dbReference type="Proteomes" id="UP001529510">
    <property type="component" value="Unassembled WGS sequence"/>
</dbReference>
<dbReference type="SUPFAM" id="SSF51695">
    <property type="entry name" value="PLC-like phosphodiesterases"/>
    <property type="match status" value="1"/>
</dbReference>
<dbReference type="EMBL" id="JAMKFB020000018">
    <property type="protein sequence ID" value="KAL0168360.1"/>
    <property type="molecule type" value="Genomic_DNA"/>
</dbReference>
<dbReference type="Pfam" id="PF00387">
    <property type="entry name" value="PI-PLC-Y"/>
    <property type="match status" value="1"/>
</dbReference>
<dbReference type="AlphaFoldDB" id="A0ABD0P3H3"/>
<gene>
    <name evidence="2" type="ORF">M9458_036582</name>
</gene>
<evidence type="ECO:0000313" key="3">
    <source>
        <dbReference type="Proteomes" id="UP001529510"/>
    </source>
</evidence>
<proteinExistence type="predicted"/>
<accession>A0ABD0P3H3</accession>
<name>A0ABD0P3H3_CIRMR</name>
<evidence type="ECO:0000313" key="2">
    <source>
        <dbReference type="EMBL" id="KAL0168360.1"/>
    </source>
</evidence>